<dbReference type="EMBL" id="UINC01002596">
    <property type="protein sequence ID" value="SUZ98340.1"/>
    <property type="molecule type" value="Genomic_DNA"/>
</dbReference>
<organism evidence="1">
    <name type="scientific">marine metagenome</name>
    <dbReference type="NCBI Taxonomy" id="408172"/>
    <lineage>
        <taxon>unclassified sequences</taxon>
        <taxon>metagenomes</taxon>
        <taxon>ecological metagenomes</taxon>
    </lineage>
</organism>
<dbReference type="PANTHER" id="PTHR13707">
    <property type="entry name" value="KETOACID-COENZYME A TRANSFERASE"/>
    <property type="match status" value="1"/>
</dbReference>
<accession>A0A381S2R1</accession>
<protein>
    <submittedName>
        <fullName evidence="1">Uncharacterized protein</fullName>
    </submittedName>
</protein>
<gene>
    <name evidence="1" type="ORF">METZ01_LOCUS51194</name>
</gene>
<dbReference type="InterPro" id="IPR037171">
    <property type="entry name" value="NagB/RpiA_transferase-like"/>
</dbReference>
<dbReference type="Pfam" id="PF01144">
    <property type="entry name" value="CoA_trans"/>
    <property type="match status" value="1"/>
</dbReference>
<proteinExistence type="predicted"/>
<dbReference type="InterPro" id="IPR004165">
    <property type="entry name" value="CoA_trans_fam_I"/>
</dbReference>
<dbReference type="Gene3D" id="3.40.1080.10">
    <property type="entry name" value="Glutaconate Coenzyme A-transferase"/>
    <property type="match status" value="1"/>
</dbReference>
<dbReference type="GO" id="GO:0008410">
    <property type="term" value="F:CoA-transferase activity"/>
    <property type="evidence" value="ECO:0007669"/>
    <property type="project" value="InterPro"/>
</dbReference>
<dbReference type="Gene3D" id="3.30.30.40">
    <property type="match status" value="1"/>
</dbReference>
<dbReference type="PANTHER" id="PTHR13707:SF57">
    <property type="entry name" value="SUCCINYL-COA:3-KETOACID COENZYME A TRANSFERASE SUBUNIT B-RELATED"/>
    <property type="match status" value="1"/>
</dbReference>
<reference evidence="1" key="1">
    <citation type="submission" date="2018-05" db="EMBL/GenBank/DDBJ databases">
        <authorList>
            <person name="Lanie J.A."/>
            <person name="Ng W.-L."/>
            <person name="Kazmierczak K.M."/>
            <person name="Andrzejewski T.M."/>
            <person name="Davidsen T.M."/>
            <person name="Wayne K.J."/>
            <person name="Tettelin H."/>
            <person name="Glass J.I."/>
            <person name="Rusch D."/>
            <person name="Podicherti R."/>
            <person name="Tsui H.-C.T."/>
            <person name="Winkler M.E."/>
        </authorList>
    </citation>
    <scope>NUCLEOTIDE SEQUENCE</scope>
</reference>
<dbReference type="SMART" id="SM00882">
    <property type="entry name" value="CoA_trans"/>
    <property type="match status" value="1"/>
</dbReference>
<sequence length="293" mass="31712">MTEDDVVAELSSGMTIGIGGWASRRKPMSLIRAILRSDLKDLTVVSYGGPDVGLLCATGQARRIVYGFVSLDTIPLEPHFRRARQEGTVEATELDEGAFYLGLLAAAHRVPFYPTRAGLGSDMLAMNPQLRTVVSPYPPDGGEGDDPGEELVAIPALRLDAALIHMNRADASGNGQFLGPDLYFDDLFAKAAARTFMSCERIVNTDALLDEGSVHTLKVPRLFVDGVVEAPRGAHFTECPPDYGRDEAFQAEYAATAGDPVAWEAFRTHYLEADGHDAYLARLEQRTDGGGPR</sequence>
<dbReference type="SUPFAM" id="SSF100950">
    <property type="entry name" value="NagB/RpiA/CoA transferase-like"/>
    <property type="match status" value="1"/>
</dbReference>
<name>A0A381S2R1_9ZZZZ</name>
<dbReference type="AlphaFoldDB" id="A0A381S2R1"/>
<evidence type="ECO:0000313" key="1">
    <source>
        <dbReference type="EMBL" id="SUZ98340.1"/>
    </source>
</evidence>